<keyword evidence="2" id="KW-1185">Reference proteome</keyword>
<dbReference type="OrthoDB" id="2733321at2"/>
<comment type="caution">
    <text evidence="1">The sequence shown here is derived from an EMBL/GenBank/DDBJ whole genome shotgun (WGS) entry which is preliminary data.</text>
</comment>
<gene>
    <name evidence="1" type="ORF">FG382_21745</name>
</gene>
<evidence type="ECO:0000313" key="2">
    <source>
        <dbReference type="Proteomes" id="UP000317316"/>
    </source>
</evidence>
<evidence type="ECO:0000313" key="1">
    <source>
        <dbReference type="EMBL" id="TQR08137.1"/>
    </source>
</evidence>
<dbReference type="RefSeq" id="WP_142540950.1">
    <property type="nucleotide sequence ID" value="NZ_BMIE01000014.1"/>
</dbReference>
<proteinExistence type="predicted"/>
<protein>
    <submittedName>
        <fullName evidence="1">Uncharacterized protein</fullName>
    </submittedName>
</protein>
<reference evidence="1 2" key="1">
    <citation type="submission" date="2019-05" db="EMBL/GenBank/DDBJ databases">
        <title>Psychrobacillus vulpis sp. nov., a new species isolated from feces of a red fox that inhabits in The Tablas de Daimiel Natural Park, Albacete, Spain.</title>
        <authorList>
            <person name="Rodriguez M."/>
            <person name="Reina J.C."/>
            <person name="Bejar V."/>
            <person name="Llamas I."/>
        </authorList>
    </citation>
    <scope>NUCLEOTIDE SEQUENCE [LARGE SCALE GENOMIC DNA]</scope>
    <source>
        <strain evidence="1 2">NEAU-3TGS17</strain>
    </source>
</reference>
<name>A0A544SSI5_9BACI</name>
<accession>A0A544SSI5</accession>
<dbReference type="AlphaFoldDB" id="A0A544SSI5"/>
<organism evidence="1 2">
    <name type="scientific">Psychrobacillus lasiicapitis</name>
    <dbReference type="NCBI Taxonomy" id="1636719"/>
    <lineage>
        <taxon>Bacteria</taxon>
        <taxon>Bacillati</taxon>
        <taxon>Bacillota</taxon>
        <taxon>Bacilli</taxon>
        <taxon>Bacillales</taxon>
        <taxon>Bacillaceae</taxon>
        <taxon>Psychrobacillus</taxon>
    </lineage>
</organism>
<sequence length="115" mass="13476">MDIKLSAEVYRIGVSIGLLTIEDIMKWADNVIEQYDTPRYEIIELSLSAKKKLEDITLSLMEISGDFDNNLPPKIILQKMDKVIQYLPDSFEGIEWKFIIYQMGIIKLRKIYMEI</sequence>
<dbReference type="Proteomes" id="UP000317316">
    <property type="component" value="Unassembled WGS sequence"/>
</dbReference>
<dbReference type="EMBL" id="VDGH01000018">
    <property type="protein sequence ID" value="TQR08137.1"/>
    <property type="molecule type" value="Genomic_DNA"/>
</dbReference>